<comment type="caution">
    <text evidence="1">The sequence shown here is derived from an EMBL/GenBank/DDBJ whole genome shotgun (WGS) entry which is preliminary data.</text>
</comment>
<reference evidence="1 2" key="1">
    <citation type="journal article" date="2024" name="G3 (Bethesda)">
        <title>Genome assembly of Hibiscus sabdariffa L. provides insights into metabolisms of medicinal natural products.</title>
        <authorList>
            <person name="Kim T."/>
        </authorList>
    </citation>
    <scope>NUCLEOTIDE SEQUENCE [LARGE SCALE GENOMIC DNA]</scope>
    <source>
        <strain evidence="1">TK-2024</strain>
        <tissue evidence="1">Old leaves</tissue>
    </source>
</reference>
<dbReference type="EMBL" id="JBBPBM010000037">
    <property type="protein sequence ID" value="KAK8528220.1"/>
    <property type="molecule type" value="Genomic_DNA"/>
</dbReference>
<sequence length="82" mass="8866">MHIHQKLEKQVLSLSKGKSVCRRLSGDIDEQLHALLTEAGNAADEVARAGSDEIEGGGAAVVGVDRMIHITTVVVNFKYFAY</sequence>
<proteinExistence type="predicted"/>
<evidence type="ECO:0000313" key="1">
    <source>
        <dbReference type="EMBL" id="KAK8528220.1"/>
    </source>
</evidence>
<evidence type="ECO:0000313" key="2">
    <source>
        <dbReference type="Proteomes" id="UP001472677"/>
    </source>
</evidence>
<keyword evidence="2" id="KW-1185">Reference proteome</keyword>
<dbReference type="Proteomes" id="UP001472677">
    <property type="component" value="Unassembled WGS sequence"/>
</dbReference>
<name>A0ABR2D2C5_9ROSI</name>
<gene>
    <name evidence="1" type="ORF">V6N12_074755</name>
</gene>
<accession>A0ABR2D2C5</accession>
<organism evidence="1 2">
    <name type="scientific">Hibiscus sabdariffa</name>
    <name type="common">roselle</name>
    <dbReference type="NCBI Taxonomy" id="183260"/>
    <lineage>
        <taxon>Eukaryota</taxon>
        <taxon>Viridiplantae</taxon>
        <taxon>Streptophyta</taxon>
        <taxon>Embryophyta</taxon>
        <taxon>Tracheophyta</taxon>
        <taxon>Spermatophyta</taxon>
        <taxon>Magnoliopsida</taxon>
        <taxon>eudicotyledons</taxon>
        <taxon>Gunneridae</taxon>
        <taxon>Pentapetalae</taxon>
        <taxon>rosids</taxon>
        <taxon>malvids</taxon>
        <taxon>Malvales</taxon>
        <taxon>Malvaceae</taxon>
        <taxon>Malvoideae</taxon>
        <taxon>Hibiscus</taxon>
    </lineage>
</organism>
<protein>
    <submittedName>
        <fullName evidence="1">Uncharacterized protein</fullName>
    </submittedName>
</protein>